<dbReference type="GeneID" id="28900892"/>
<name>A0A165K388_XYLHT</name>
<sequence length="755" mass="83298">MASLTINPATFNTQVAFRRSLEKGALILYDEVESNPESPTNISGSESDSQNQTTETDHGDHDLILKATSVLIADLCQQFDGGHPGGAIGMVAIGIALWRYAMCYSPEDPTWFNRDRFVLSNGHCCLLQYIFMHYAGYRDMTMDQLKSYHSDRLDSLCPGHPEIQNPGIEVSTGPLGQGIANATGLAMAAKHLGSIFNRPGYPIVDNTTWCLTGDACLQEGPALEAISLAGQWGLDNLILIYDNNQIQSDGPVRLTNSEDINLKMKACGWNVINVDNGSRDVNGILSAIHSAKVRNGKPTFINVKTVIGIYTKNSNTRKAHGTPLGEEETFHLKSRLGFDTNLSFDVPKDVADFFASIPIQGAEHVRKWQDLLGEYERHYPDLGTRFRERMNGKAPEVINTVSPFDLSLNVSGWSNSPLSTRDGSAYVIQPYLKRHDCFMVGTADLDSSVGLAWEGKEDFQSPNLSVAKEFRGSYTGRYIHFGTREHAMAAISNGIAAYHPGTIIPITSTFLMFTLYAAPAIRMAALQDLQVIHIATHDSVSIGEDGPTHQPVEVAALYRAMPNLLFIRPADVEELEGAWQAAIASTKMPTMISLSSEPTEQFPGMTNRQSVLKGAYTIIQNERADVTLIGVGSELEFAVQTHKCLASKGIAARVVSFPCQRLFEQQSREYRRETLQRNKGIPAVVIEAFVSNGWERYADAAVCMKSFGKSLPPRQAQAYFGFQKENIVKVVMAFLEDWHNGQVQGEFQELAQIRI</sequence>
<dbReference type="InterPro" id="IPR033247">
    <property type="entry name" value="Transketolase_fam"/>
</dbReference>
<dbReference type="CDD" id="cd02012">
    <property type="entry name" value="TPP_TK"/>
    <property type="match status" value="1"/>
</dbReference>
<dbReference type="GO" id="GO:0005634">
    <property type="term" value="C:nucleus"/>
    <property type="evidence" value="ECO:0007669"/>
    <property type="project" value="TreeGrafter"/>
</dbReference>
<dbReference type="CDD" id="cd07033">
    <property type="entry name" value="TPP_PYR_DXS_TK_like"/>
    <property type="match status" value="1"/>
</dbReference>
<comment type="similarity">
    <text evidence="4">Belongs to the transketolase family.</text>
</comment>
<dbReference type="OrthoDB" id="10267175at2759"/>
<dbReference type="Gene3D" id="3.40.50.920">
    <property type="match status" value="1"/>
</dbReference>
<proteinExistence type="inferred from homology"/>
<evidence type="ECO:0000256" key="8">
    <source>
        <dbReference type="ARBA" id="ARBA00023052"/>
    </source>
</evidence>
<dbReference type="AlphaFoldDB" id="A0A165K388"/>
<evidence type="ECO:0000256" key="6">
    <source>
        <dbReference type="ARBA" id="ARBA00022723"/>
    </source>
</evidence>
<evidence type="ECO:0000259" key="10">
    <source>
        <dbReference type="SMART" id="SM00861"/>
    </source>
</evidence>
<dbReference type="Gene3D" id="3.40.50.970">
    <property type="match status" value="2"/>
</dbReference>
<dbReference type="RefSeq" id="XP_018192490.1">
    <property type="nucleotide sequence ID" value="XM_018335755.1"/>
</dbReference>
<evidence type="ECO:0000256" key="7">
    <source>
        <dbReference type="ARBA" id="ARBA00022842"/>
    </source>
</evidence>
<dbReference type="FunFam" id="3.40.50.920:FF:000012">
    <property type="entry name" value="Transketolase, variant 1"/>
    <property type="match status" value="1"/>
</dbReference>
<dbReference type="FunFam" id="3.40.50.970:FF:000004">
    <property type="entry name" value="Transketolase"/>
    <property type="match status" value="1"/>
</dbReference>
<feature type="compositionally biased region" description="Polar residues" evidence="9">
    <location>
        <begin position="35"/>
        <end position="54"/>
    </location>
</feature>
<dbReference type="InterPro" id="IPR055152">
    <property type="entry name" value="Transketolase-like_C_2"/>
</dbReference>
<gene>
    <name evidence="11" type="ORF">L228DRAFT_280076</name>
</gene>
<accession>A0A165K388</accession>
<evidence type="ECO:0000256" key="3">
    <source>
        <dbReference type="ARBA" id="ARBA00001964"/>
    </source>
</evidence>
<dbReference type="GO" id="GO:0046872">
    <property type="term" value="F:metal ion binding"/>
    <property type="evidence" value="ECO:0007669"/>
    <property type="project" value="UniProtKB-KW"/>
</dbReference>
<dbReference type="GO" id="GO:0005829">
    <property type="term" value="C:cytosol"/>
    <property type="evidence" value="ECO:0007669"/>
    <property type="project" value="TreeGrafter"/>
</dbReference>
<dbReference type="InterPro" id="IPR005475">
    <property type="entry name" value="Transketolase-like_Pyr-bd"/>
</dbReference>
<dbReference type="Pfam" id="PF00456">
    <property type="entry name" value="Transketolase_N"/>
    <property type="match status" value="1"/>
</dbReference>
<organism evidence="11 12">
    <name type="scientific">Xylona heveae (strain CBS 132557 / TC161)</name>
    <dbReference type="NCBI Taxonomy" id="1328760"/>
    <lineage>
        <taxon>Eukaryota</taxon>
        <taxon>Fungi</taxon>
        <taxon>Dikarya</taxon>
        <taxon>Ascomycota</taxon>
        <taxon>Pezizomycotina</taxon>
        <taxon>Xylonomycetes</taxon>
        <taxon>Xylonales</taxon>
        <taxon>Xylonaceae</taxon>
        <taxon>Xylona</taxon>
    </lineage>
</organism>
<dbReference type="InterPro" id="IPR005474">
    <property type="entry name" value="Transketolase_N"/>
</dbReference>
<dbReference type="PANTHER" id="PTHR43522:SF6">
    <property type="entry name" value="TRANSKETOLASE-LIKE PYRIMIDINE-BINDING DOMAIN-CONTAINING PROTEIN-RELATED"/>
    <property type="match status" value="1"/>
</dbReference>
<evidence type="ECO:0000313" key="11">
    <source>
        <dbReference type="EMBL" id="KZF26935.1"/>
    </source>
</evidence>
<keyword evidence="12" id="KW-1185">Reference proteome</keyword>
<comment type="cofactor">
    <cofactor evidence="3">
        <name>thiamine diphosphate</name>
        <dbReference type="ChEBI" id="CHEBI:58937"/>
    </cofactor>
</comment>
<dbReference type="SMART" id="SM00861">
    <property type="entry name" value="Transket_pyr"/>
    <property type="match status" value="1"/>
</dbReference>
<dbReference type="InParanoid" id="A0A165K388"/>
<protein>
    <submittedName>
        <fullName evidence="11">Transketolase</fullName>
    </submittedName>
</protein>
<keyword evidence="8" id="KW-0786">Thiamine pyrophosphate</keyword>
<evidence type="ECO:0000313" key="12">
    <source>
        <dbReference type="Proteomes" id="UP000076632"/>
    </source>
</evidence>
<dbReference type="SUPFAM" id="SSF52518">
    <property type="entry name" value="Thiamin diphosphate-binding fold (THDP-binding)"/>
    <property type="match status" value="2"/>
</dbReference>
<dbReference type="GO" id="GO:0004802">
    <property type="term" value="F:transketolase activity"/>
    <property type="evidence" value="ECO:0007669"/>
    <property type="project" value="TreeGrafter"/>
</dbReference>
<dbReference type="Pfam" id="PF22613">
    <property type="entry name" value="Transketolase_C_1"/>
    <property type="match status" value="1"/>
</dbReference>
<dbReference type="InterPro" id="IPR029061">
    <property type="entry name" value="THDP-binding"/>
</dbReference>
<dbReference type="Proteomes" id="UP000076632">
    <property type="component" value="Unassembled WGS sequence"/>
</dbReference>
<reference evidence="11 12" key="1">
    <citation type="journal article" date="2016" name="Fungal Biol.">
        <title>The genome of Xylona heveae provides a window into fungal endophytism.</title>
        <authorList>
            <person name="Gazis R."/>
            <person name="Kuo A."/>
            <person name="Riley R."/>
            <person name="LaButti K."/>
            <person name="Lipzen A."/>
            <person name="Lin J."/>
            <person name="Amirebrahimi M."/>
            <person name="Hesse C.N."/>
            <person name="Spatafora J.W."/>
            <person name="Henrissat B."/>
            <person name="Hainaut M."/>
            <person name="Grigoriev I.V."/>
            <person name="Hibbett D.S."/>
        </authorList>
    </citation>
    <scope>NUCLEOTIDE SEQUENCE [LARGE SCALE GENOMIC DNA]</scope>
    <source>
        <strain evidence="11 12">TC161</strain>
    </source>
</reference>
<comment type="cofactor">
    <cofactor evidence="1">
        <name>Co(2+)</name>
        <dbReference type="ChEBI" id="CHEBI:48828"/>
    </cofactor>
</comment>
<keyword evidence="6" id="KW-0479">Metal-binding</keyword>
<feature type="region of interest" description="Disordered" evidence="9">
    <location>
        <begin position="33"/>
        <end position="57"/>
    </location>
</feature>
<feature type="domain" description="Transketolase-like pyrimidine-binding" evidence="10">
    <location>
        <begin position="418"/>
        <end position="601"/>
    </location>
</feature>
<evidence type="ECO:0000256" key="4">
    <source>
        <dbReference type="ARBA" id="ARBA00007131"/>
    </source>
</evidence>
<dbReference type="SUPFAM" id="SSF52922">
    <property type="entry name" value="TK C-terminal domain-like"/>
    <property type="match status" value="1"/>
</dbReference>
<dbReference type="Pfam" id="PF02779">
    <property type="entry name" value="Transket_pyr"/>
    <property type="match status" value="1"/>
</dbReference>
<dbReference type="OMA" id="HTWCMVG"/>
<dbReference type="PANTHER" id="PTHR43522">
    <property type="entry name" value="TRANSKETOLASE"/>
    <property type="match status" value="1"/>
</dbReference>
<keyword evidence="7" id="KW-0460">Magnesium</keyword>
<evidence type="ECO:0000256" key="9">
    <source>
        <dbReference type="SAM" id="MobiDB-lite"/>
    </source>
</evidence>
<dbReference type="PROSITE" id="PS00802">
    <property type="entry name" value="TRANSKETOLASE_2"/>
    <property type="match status" value="1"/>
</dbReference>
<comment type="cofactor">
    <cofactor evidence="2">
        <name>Mg(2+)</name>
        <dbReference type="ChEBI" id="CHEBI:18420"/>
    </cofactor>
</comment>
<dbReference type="InterPro" id="IPR020826">
    <property type="entry name" value="Transketolase_BS"/>
</dbReference>
<dbReference type="STRING" id="1328760.A0A165K388"/>
<evidence type="ECO:0000256" key="1">
    <source>
        <dbReference type="ARBA" id="ARBA00001941"/>
    </source>
</evidence>
<dbReference type="EMBL" id="KV407454">
    <property type="protein sequence ID" value="KZF26935.1"/>
    <property type="molecule type" value="Genomic_DNA"/>
</dbReference>
<evidence type="ECO:0000256" key="2">
    <source>
        <dbReference type="ARBA" id="ARBA00001946"/>
    </source>
</evidence>
<keyword evidence="5" id="KW-0808">Transferase</keyword>
<dbReference type="InterPro" id="IPR009014">
    <property type="entry name" value="Transketo_C/PFOR_II"/>
</dbReference>
<evidence type="ECO:0000256" key="5">
    <source>
        <dbReference type="ARBA" id="ARBA00022679"/>
    </source>
</evidence>
<dbReference type="GO" id="GO:0006098">
    <property type="term" value="P:pentose-phosphate shunt"/>
    <property type="evidence" value="ECO:0007669"/>
    <property type="project" value="TreeGrafter"/>
</dbReference>